<dbReference type="GO" id="GO:0005829">
    <property type="term" value="C:cytosol"/>
    <property type="evidence" value="ECO:0007669"/>
    <property type="project" value="TreeGrafter"/>
</dbReference>
<evidence type="ECO:0000256" key="2">
    <source>
        <dbReference type="ARBA" id="ARBA00007122"/>
    </source>
</evidence>
<reference evidence="7 8" key="1">
    <citation type="submission" date="2018-08" db="EMBL/GenBank/DDBJ databases">
        <title>Isolation, diversity and antifungal activity of Actinobacteria from cow dung.</title>
        <authorList>
            <person name="Ling L."/>
        </authorList>
    </citation>
    <scope>NUCLEOTIDE SEQUENCE [LARGE SCALE GENOMIC DNA]</scope>
    <source>
        <strain evidence="7 8">NEAU-LLE</strain>
    </source>
</reference>
<comment type="caution">
    <text evidence="7">The sequence shown here is derived from an EMBL/GenBank/DDBJ whole genome shotgun (WGS) entry which is preliminary data.</text>
</comment>
<comment type="similarity">
    <text evidence="2">Belongs to the adenosylhomocysteinase family.</text>
</comment>
<dbReference type="InterPro" id="IPR015878">
    <property type="entry name" value="Ado_hCys_hydrolase_NAD-bd"/>
</dbReference>
<dbReference type="EMBL" id="QUAB01000044">
    <property type="protein sequence ID" value="REJ05024.1"/>
    <property type="molecule type" value="Genomic_DNA"/>
</dbReference>
<evidence type="ECO:0000259" key="6">
    <source>
        <dbReference type="SMART" id="SM00997"/>
    </source>
</evidence>
<keyword evidence="8" id="KW-1185">Reference proteome</keyword>
<proteinExistence type="inferred from homology"/>
<organism evidence="7 8">
    <name type="scientific">Microbacterium bovistercoris</name>
    <dbReference type="NCBI Taxonomy" id="2293570"/>
    <lineage>
        <taxon>Bacteria</taxon>
        <taxon>Bacillati</taxon>
        <taxon>Actinomycetota</taxon>
        <taxon>Actinomycetes</taxon>
        <taxon>Micrococcales</taxon>
        <taxon>Microbacteriaceae</taxon>
        <taxon>Microbacterium</taxon>
    </lineage>
</organism>
<feature type="compositionally biased region" description="Polar residues" evidence="5">
    <location>
        <begin position="467"/>
        <end position="478"/>
    </location>
</feature>
<dbReference type="InterPro" id="IPR000043">
    <property type="entry name" value="Adenosylhomocysteinase-like"/>
</dbReference>
<evidence type="ECO:0000313" key="7">
    <source>
        <dbReference type="EMBL" id="REJ05024.1"/>
    </source>
</evidence>
<dbReference type="AlphaFoldDB" id="A0A371NS84"/>
<dbReference type="GO" id="GO:0033353">
    <property type="term" value="P:S-adenosylmethionine cycle"/>
    <property type="evidence" value="ECO:0007669"/>
    <property type="project" value="TreeGrafter"/>
</dbReference>
<dbReference type="GO" id="GO:0004013">
    <property type="term" value="F:adenosylhomocysteinase activity"/>
    <property type="evidence" value="ECO:0007669"/>
    <property type="project" value="TreeGrafter"/>
</dbReference>
<dbReference type="OrthoDB" id="9802717at2"/>
<dbReference type="PANTHER" id="PTHR23420:SF0">
    <property type="entry name" value="ADENOSYLHOMOCYSTEINASE"/>
    <property type="match status" value="1"/>
</dbReference>
<dbReference type="InterPro" id="IPR042172">
    <property type="entry name" value="Adenosylhomocyst_ase-like_sf"/>
</dbReference>
<keyword evidence="4" id="KW-0520">NAD</keyword>
<feature type="region of interest" description="Disordered" evidence="5">
    <location>
        <begin position="453"/>
        <end position="478"/>
    </location>
</feature>
<feature type="domain" description="S-adenosyl-L-homocysteine hydrolase NAD binding" evidence="6">
    <location>
        <begin position="246"/>
        <end position="397"/>
    </location>
</feature>
<evidence type="ECO:0000256" key="1">
    <source>
        <dbReference type="ARBA" id="ARBA00001911"/>
    </source>
</evidence>
<dbReference type="Pfam" id="PF05221">
    <property type="entry name" value="AdoHcyase"/>
    <property type="match status" value="1"/>
</dbReference>
<name>A0A371NS84_9MICO</name>
<keyword evidence="3" id="KW-0554">One-carbon metabolism</keyword>
<evidence type="ECO:0000256" key="5">
    <source>
        <dbReference type="SAM" id="MobiDB-lite"/>
    </source>
</evidence>
<dbReference type="SMART" id="SM00997">
    <property type="entry name" value="AdoHcyase_NAD"/>
    <property type="match status" value="1"/>
</dbReference>
<dbReference type="RefSeq" id="WP_116242628.1">
    <property type="nucleotide sequence ID" value="NZ_QUAB01000044.1"/>
</dbReference>
<dbReference type="PANTHER" id="PTHR23420">
    <property type="entry name" value="ADENOSYLHOMOCYSTEINASE"/>
    <property type="match status" value="1"/>
</dbReference>
<sequence length="478" mass="49517">MTEVRTAAERLVRRFARETNLLIAGRAFSVRGDAPVAEELRRLIPALGGHLTDGGVTFVPDGTPDILIDDAPLPLRATAEDRVDNAGAHMPVSTLIAHRLRDEGLVHGIRIGIAMVLEPKTAQLALLLRDAGAEVAVYAHPDEIDVEVAEVLRDRGIPVDGDPALSGAEERSAAIAFLRRGFDLLLDDGSHLIRLAHEEGLAAGLRGAAEETTSGLTPLRVMQREGLLRVPVIAVNDAAMKTSFDNRYGTGQSCVFAIGDVLDAAGIGVRDQPAVVIGYGPVGEGVAAHLRALGAEIAVAETDPVRALKAAHDGFRIGPLAELAPGALVISATGAPHTVDAGTLRAARIVAVAGGVPGEVDVDPATLVPAGEHLDRAGDGALLIARGGCVNLAAAEGNPIEIMDLSFAVQLGAVEQLLTGGLAPGLHAFPVEADAAIARSALAARGDGIDRRSTAQVQAQADWRSPRYTTSGSRKAHA</sequence>
<accession>A0A371NS84</accession>
<dbReference type="Proteomes" id="UP000262172">
    <property type="component" value="Unassembled WGS sequence"/>
</dbReference>
<gene>
    <name evidence="7" type="ORF">DY023_12335</name>
</gene>
<dbReference type="InterPro" id="IPR036291">
    <property type="entry name" value="NAD(P)-bd_dom_sf"/>
</dbReference>
<comment type="cofactor">
    <cofactor evidence="1">
        <name>NAD(+)</name>
        <dbReference type="ChEBI" id="CHEBI:57540"/>
    </cofactor>
</comment>
<dbReference type="Gene3D" id="3.40.50.1480">
    <property type="entry name" value="Adenosylhomocysteinase-like"/>
    <property type="match status" value="1"/>
</dbReference>
<evidence type="ECO:0000256" key="4">
    <source>
        <dbReference type="ARBA" id="ARBA00023027"/>
    </source>
</evidence>
<dbReference type="GO" id="GO:0006730">
    <property type="term" value="P:one-carbon metabolic process"/>
    <property type="evidence" value="ECO:0007669"/>
    <property type="project" value="UniProtKB-KW"/>
</dbReference>
<dbReference type="SMART" id="SM00996">
    <property type="entry name" value="AdoHcyase"/>
    <property type="match status" value="1"/>
</dbReference>
<evidence type="ECO:0000256" key="3">
    <source>
        <dbReference type="ARBA" id="ARBA00022563"/>
    </source>
</evidence>
<dbReference type="SUPFAM" id="SSF52283">
    <property type="entry name" value="Formate/glycerate dehydrogenase catalytic domain-like"/>
    <property type="match status" value="1"/>
</dbReference>
<evidence type="ECO:0000313" key="8">
    <source>
        <dbReference type="Proteomes" id="UP000262172"/>
    </source>
</evidence>
<dbReference type="Pfam" id="PF00670">
    <property type="entry name" value="AdoHcyase_NAD"/>
    <property type="match status" value="1"/>
</dbReference>
<protein>
    <submittedName>
        <fullName evidence="7">Adenosylhomocysteinase</fullName>
    </submittedName>
</protein>
<dbReference type="Gene3D" id="3.40.50.720">
    <property type="entry name" value="NAD(P)-binding Rossmann-like Domain"/>
    <property type="match status" value="1"/>
</dbReference>
<dbReference type="SUPFAM" id="SSF51735">
    <property type="entry name" value="NAD(P)-binding Rossmann-fold domains"/>
    <property type="match status" value="1"/>
</dbReference>